<dbReference type="Pfam" id="PF06985">
    <property type="entry name" value="HET"/>
    <property type="match status" value="1"/>
</dbReference>
<dbReference type="PANTHER" id="PTHR24148:SF73">
    <property type="entry name" value="HET DOMAIN PROTEIN (AFU_ORTHOLOGUE AFUA_8G01020)"/>
    <property type="match status" value="1"/>
</dbReference>
<dbReference type="OrthoDB" id="2157530at2759"/>
<evidence type="ECO:0000313" key="3">
    <source>
        <dbReference type="Proteomes" id="UP000799424"/>
    </source>
</evidence>
<feature type="domain" description="Heterokaryon incompatibility" evidence="1">
    <location>
        <begin position="59"/>
        <end position="232"/>
    </location>
</feature>
<dbReference type="Proteomes" id="UP000799424">
    <property type="component" value="Unassembled WGS sequence"/>
</dbReference>
<dbReference type="Pfam" id="PF26639">
    <property type="entry name" value="Het-6_barrel"/>
    <property type="match status" value="1"/>
</dbReference>
<protein>
    <submittedName>
        <fullName evidence="2">HET-domain-containing protein</fullName>
    </submittedName>
</protein>
<dbReference type="InterPro" id="IPR052895">
    <property type="entry name" value="HetReg/Transcr_Mod"/>
</dbReference>
<accession>A0A6A7AM75</accession>
<evidence type="ECO:0000259" key="1">
    <source>
        <dbReference type="Pfam" id="PF06985"/>
    </source>
</evidence>
<dbReference type="AlphaFoldDB" id="A0A6A7AM75"/>
<evidence type="ECO:0000313" key="2">
    <source>
        <dbReference type="EMBL" id="KAF2833728.1"/>
    </source>
</evidence>
<dbReference type="InterPro" id="IPR010730">
    <property type="entry name" value="HET"/>
</dbReference>
<name>A0A6A7AM75_9PLEO</name>
<dbReference type="PANTHER" id="PTHR24148">
    <property type="entry name" value="ANKYRIN REPEAT DOMAIN-CONTAINING PROTEIN 39 HOMOLOG-RELATED"/>
    <property type="match status" value="1"/>
</dbReference>
<proteinExistence type="predicted"/>
<keyword evidence="3" id="KW-1185">Reference proteome</keyword>
<reference evidence="2" key="1">
    <citation type="journal article" date="2020" name="Stud. Mycol.">
        <title>101 Dothideomycetes genomes: a test case for predicting lifestyles and emergence of pathogens.</title>
        <authorList>
            <person name="Haridas S."/>
            <person name="Albert R."/>
            <person name="Binder M."/>
            <person name="Bloem J."/>
            <person name="Labutti K."/>
            <person name="Salamov A."/>
            <person name="Andreopoulos B."/>
            <person name="Baker S."/>
            <person name="Barry K."/>
            <person name="Bills G."/>
            <person name="Bluhm B."/>
            <person name="Cannon C."/>
            <person name="Castanera R."/>
            <person name="Culley D."/>
            <person name="Daum C."/>
            <person name="Ezra D."/>
            <person name="Gonzalez J."/>
            <person name="Henrissat B."/>
            <person name="Kuo A."/>
            <person name="Liang C."/>
            <person name="Lipzen A."/>
            <person name="Lutzoni F."/>
            <person name="Magnuson J."/>
            <person name="Mondo S."/>
            <person name="Nolan M."/>
            <person name="Ohm R."/>
            <person name="Pangilinan J."/>
            <person name="Park H.-J."/>
            <person name="Ramirez L."/>
            <person name="Alfaro M."/>
            <person name="Sun H."/>
            <person name="Tritt A."/>
            <person name="Yoshinaga Y."/>
            <person name="Zwiers L.-H."/>
            <person name="Turgeon B."/>
            <person name="Goodwin S."/>
            <person name="Spatafora J."/>
            <person name="Crous P."/>
            <person name="Grigoriev I."/>
        </authorList>
    </citation>
    <scope>NUCLEOTIDE SEQUENCE</scope>
    <source>
        <strain evidence="2">CBS 113818</strain>
    </source>
</reference>
<gene>
    <name evidence="2" type="ORF">CC86DRAFT_365552</name>
</gene>
<sequence>MTPPTEVPFSYATNPWIPATSDDDLRIRLIELQPSGQQSHTTTLKIRVFWTSLATHPPFKALSYAWGTGPASSKCYVKDKYLSITQSLELALQHIRHESETVTIWADQISINQSDDAEKSEQVANMDRIYPAASEVIVWLGPASADSDDFMDAFNQIGDLVYEADFAKYMYAGGLLEVMTRLFGKSDPSDPETIKLHNLVDTITPLVDERFISGLVAFARRPWFTRIWAVQEYALANTAIFICGKKSILAETAQITRVMVSEALESMDPELRPLSRSLLLSPMDVFLMANILRKNVDAGIVAELPLFQLLLVLYTDHALQATNACDNVYAVLGLATDTEKLGLRADYTVKNRIDLIFARTTKAIIENRSGEILSKVQYPKGHTNLPSWVPDFTGSFQSSWAEVTLEGLPVLFNPSGSYGAGLVQVTDELTLGTTGFVVDEIEEIRDVWYDSDAPRLEEYGTGPGTEAVKLNVHINKVSIENFDTIDANASQVKLNGVPYRHQEYLHHLVHIESLCAKSVEKNNPIYSTAHRREEAIWRIPVGDAEMHEKYGRVRATSMSATAYTLCKRNLDFLREYRSFPISELRQAVNRWELDEATKLPWRFRTRMRWMANKRPFITKEGYVGMGPKCMKEGDLVVVLGLGTLPYVVRRVDGEQGKFRLLGECYCDGIMDGEIVDKREEEEVFLFV</sequence>
<dbReference type="EMBL" id="MU006216">
    <property type="protein sequence ID" value="KAF2833728.1"/>
    <property type="molecule type" value="Genomic_DNA"/>
</dbReference>
<organism evidence="2 3">
    <name type="scientific">Ophiobolus disseminans</name>
    <dbReference type="NCBI Taxonomy" id="1469910"/>
    <lineage>
        <taxon>Eukaryota</taxon>
        <taxon>Fungi</taxon>
        <taxon>Dikarya</taxon>
        <taxon>Ascomycota</taxon>
        <taxon>Pezizomycotina</taxon>
        <taxon>Dothideomycetes</taxon>
        <taxon>Pleosporomycetidae</taxon>
        <taxon>Pleosporales</taxon>
        <taxon>Pleosporineae</taxon>
        <taxon>Phaeosphaeriaceae</taxon>
        <taxon>Ophiobolus</taxon>
    </lineage>
</organism>